<dbReference type="Gene3D" id="1.10.10.10">
    <property type="entry name" value="Winged helix-like DNA-binding domain superfamily/Winged helix DNA-binding domain"/>
    <property type="match status" value="1"/>
</dbReference>
<evidence type="ECO:0000256" key="3">
    <source>
        <dbReference type="ARBA" id="ARBA00023163"/>
    </source>
</evidence>
<evidence type="ECO:0000256" key="2">
    <source>
        <dbReference type="ARBA" id="ARBA00023125"/>
    </source>
</evidence>
<dbReference type="PROSITE" id="PS50949">
    <property type="entry name" value="HTH_GNTR"/>
    <property type="match status" value="1"/>
</dbReference>
<dbReference type="Pfam" id="PF00392">
    <property type="entry name" value="GntR"/>
    <property type="match status" value="1"/>
</dbReference>
<dbReference type="SUPFAM" id="SSF48008">
    <property type="entry name" value="GntR ligand-binding domain-like"/>
    <property type="match status" value="1"/>
</dbReference>
<keyword evidence="6" id="KW-1185">Reference proteome</keyword>
<evidence type="ECO:0000313" key="5">
    <source>
        <dbReference type="EMBL" id="GAA0604719.1"/>
    </source>
</evidence>
<name>A0ABN1G5Z9_9BACI</name>
<reference evidence="5 6" key="1">
    <citation type="journal article" date="2019" name="Int. J. Syst. Evol. Microbiol.">
        <title>The Global Catalogue of Microorganisms (GCM) 10K type strain sequencing project: providing services to taxonomists for standard genome sequencing and annotation.</title>
        <authorList>
            <consortium name="The Broad Institute Genomics Platform"/>
            <consortium name="The Broad Institute Genome Sequencing Center for Infectious Disease"/>
            <person name="Wu L."/>
            <person name="Ma J."/>
        </authorList>
    </citation>
    <scope>NUCLEOTIDE SEQUENCE [LARGE SCALE GENOMIC DNA]</scope>
    <source>
        <strain evidence="5 6">JCM 15395</strain>
    </source>
</reference>
<dbReference type="RefSeq" id="WP_343813084.1">
    <property type="nucleotide sequence ID" value="NZ_BAAADS010000016.1"/>
</dbReference>
<dbReference type="InterPro" id="IPR011711">
    <property type="entry name" value="GntR_C"/>
</dbReference>
<sequence>MDIKPIKTRKIYEEVSDSFIEMLKSGELQPGDKLDSVEQLAKSFDVSRSAIREALSGLRAMGIVEMRQGEGTYIKEFDASKFSLPVATALIMKRDDIKELSEVRKILEVGAVELAAQNHLPHELEPIEKALMDMKGAKGRGDVGEKADLDFHLAIAKASHNDMLINLMSSVSDIMVESMRETRRLVLYSEEKSQQLYKEHEQIVAGIKSRNPDGAKDAMLNHLVGVERVIAEYID</sequence>
<proteinExistence type="predicted"/>
<dbReference type="EMBL" id="BAAADS010000016">
    <property type="protein sequence ID" value="GAA0604719.1"/>
    <property type="molecule type" value="Genomic_DNA"/>
</dbReference>
<keyword evidence="1" id="KW-0805">Transcription regulation</keyword>
<dbReference type="Proteomes" id="UP001500866">
    <property type="component" value="Unassembled WGS sequence"/>
</dbReference>
<dbReference type="Gene3D" id="1.20.120.530">
    <property type="entry name" value="GntR ligand-binding domain-like"/>
    <property type="match status" value="1"/>
</dbReference>
<dbReference type="PANTHER" id="PTHR43537:SF5">
    <property type="entry name" value="UXU OPERON TRANSCRIPTIONAL REGULATOR"/>
    <property type="match status" value="1"/>
</dbReference>
<dbReference type="CDD" id="cd07377">
    <property type="entry name" value="WHTH_GntR"/>
    <property type="match status" value="1"/>
</dbReference>
<gene>
    <name evidence="5" type="primary">lutR</name>
    <name evidence="5" type="ORF">GCM10009001_22420</name>
</gene>
<dbReference type="InterPro" id="IPR000524">
    <property type="entry name" value="Tscrpt_reg_HTH_GntR"/>
</dbReference>
<evidence type="ECO:0000313" key="6">
    <source>
        <dbReference type="Proteomes" id="UP001500866"/>
    </source>
</evidence>
<dbReference type="InterPro" id="IPR008920">
    <property type="entry name" value="TF_FadR/GntR_C"/>
</dbReference>
<dbReference type="PANTHER" id="PTHR43537">
    <property type="entry name" value="TRANSCRIPTIONAL REGULATOR, GNTR FAMILY"/>
    <property type="match status" value="1"/>
</dbReference>
<dbReference type="InterPro" id="IPR036388">
    <property type="entry name" value="WH-like_DNA-bd_sf"/>
</dbReference>
<evidence type="ECO:0000259" key="4">
    <source>
        <dbReference type="PROSITE" id="PS50949"/>
    </source>
</evidence>
<dbReference type="InterPro" id="IPR036390">
    <property type="entry name" value="WH_DNA-bd_sf"/>
</dbReference>
<feature type="domain" description="HTH gntR-type" evidence="4">
    <location>
        <begin position="9"/>
        <end position="77"/>
    </location>
</feature>
<dbReference type="SMART" id="SM00895">
    <property type="entry name" value="FCD"/>
    <property type="match status" value="1"/>
</dbReference>
<dbReference type="SUPFAM" id="SSF46785">
    <property type="entry name" value="Winged helix' DNA-binding domain"/>
    <property type="match status" value="1"/>
</dbReference>
<dbReference type="PRINTS" id="PR00035">
    <property type="entry name" value="HTHGNTR"/>
</dbReference>
<keyword evidence="2" id="KW-0238">DNA-binding</keyword>
<dbReference type="SMART" id="SM00345">
    <property type="entry name" value="HTH_GNTR"/>
    <property type="match status" value="1"/>
</dbReference>
<dbReference type="Pfam" id="PF07729">
    <property type="entry name" value="FCD"/>
    <property type="match status" value="1"/>
</dbReference>
<evidence type="ECO:0000256" key="1">
    <source>
        <dbReference type="ARBA" id="ARBA00023015"/>
    </source>
</evidence>
<organism evidence="5 6">
    <name type="scientific">Virgibacillus siamensis</name>
    <dbReference type="NCBI Taxonomy" id="480071"/>
    <lineage>
        <taxon>Bacteria</taxon>
        <taxon>Bacillati</taxon>
        <taxon>Bacillota</taxon>
        <taxon>Bacilli</taxon>
        <taxon>Bacillales</taxon>
        <taxon>Bacillaceae</taxon>
        <taxon>Virgibacillus</taxon>
    </lineage>
</organism>
<accession>A0ABN1G5Z9</accession>
<protein>
    <submittedName>
        <fullName evidence="5">L-lactate utilization/bacilysin biosynthesis transcriptional regulator LutR</fullName>
    </submittedName>
</protein>
<keyword evidence="3" id="KW-0804">Transcription</keyword>
<comment type="caution">
    <text evidence="5">The sequence shown here is derived from an EMBL/GenBank/DDBJ whole genome shotgun (WGS) entry which is preliminary data.</text>
</comment>